<evidence type="ECO:0000313" key="10">
    <source>
        <dbReference type="EMBL" id="UUY02124.1"/>
    </source>
</evidence>
<dbReference type="SMART" id="SM00044">
    <property type="entry name" value="CYCc"/>
    <property type="match status" value="1"/>
</dbReference>
<evidence type="ECO:0000259" key="8">
    <source>
        <dbReference type="PROSITE" id="PS50125"/>
    </source>
</evidence>
<dbReference type="Gene3D" id="6.10.340.10">
    <property type="match status" value="1"/>
</dbReference>
<dbReference type="Pfam" id="PF00211">
    <property type="entry name" value="Guanylate_cyc"/>
    <property type="match status" value="1"/>
</dbReference>
<dbReference type="EMBL" id="CP088295">
    <property type="protein sequence ID" value="UUY02124.1"/>
    <property type="molecule type" value="Genomic_DNA"/>
</dbReference>
<keyword evidence="6 7" id="KW-0472">Membrane</keyword>
<dbReference type="PANTHER" id="PTHR43081">
    <property type="entry name" value="ADENYLATE CYCLASE, TERMINAL-DIFFERENTIATION SPECIFIC-RELATED"/>
    <property type="match status" value="1"/>
</dbReference>
<keyword evidence="3" id="KW-1003">Cell membrane</keyword>
<organism evidence="10 11">
    <name type="scientific">Svornostia abyssi</name>
    <dbReference type="NCBI Taxonomy" id="2898438"/>
    <lineage>
        <taxon>Bacteria</taxon>
        <taxon>Bacillati</taxon>
        <taxon>Actinomycetota</taxon>
        <taxon>Thermoleophilia</taxon>
        <taxon>Solirubrobacterales</taxon>
        <taxon>Baekduiaceae</taxon>
        <taxon>Svornostia</taxon>
    </lineage>
</organism>
<feature type="domain" description="HAMP" evidence="9">
    <location>
        <begin position="261"/>
        <end position="313"/>
    </location>
</feature>
<dbReference type="InterPro" id="IPR003660">
    <property type="entry name" value="HAMP_dom"/>
</dbReference>
<dbReference type="SUPFAM" id="SSF55073">
    <property type="entry name" value="Nucleotide cyclase"/>
    <property type="match status" value="1"/>
</dbReference>
<sequence length="522" mass="55606">MGRRGYKSEETTGERRAAARLARSPRLRYALLRSLLSLAMLGANVIGVAIVFIVVRFVLPLPDIEDEDEATIAALIALGLYLAFAVPVGTYWGLRQSKPVRDWWLSGAPPTAGMQETILTLPRRMVRVYVVLWLVGAVLFSALSFRYSSELALDIGLAVLLSAMGTWAFTYLLAERILRPLAAASLEAGLPERTQTPGVTLRLMLTWGLTTGVPVVGMLLVAGGQIVGIYGASGDRIAVTALFLGGVTIVIGSLATLLVSRSLADPIISLRRALARVRAGDLDVRTQVYDGSEVGLLQAGFNEMMAGLRERERLHDLFGRQVGQDVAQLAIERGAELGGELREVAVLFIDIVGSTSMASERPATEVVGLLNRFFEVVVEITDQHGGFVNKFEGDAALCIFGAPLDRPDAAGDALRAARDLRETLAHAVPELTAAIGVSAGQALAGNVGSAARFEYTVIGDPVNEASRLTELAKTTAGRVLASAAVVDRAAAAEERERWRADGETVLRGRSAPTTLSVPVDAA</sequence>
<dbReference type="CDD" id="cd07302">
    <property type="entry name" value="CHD"/>
    <property type="match status" value="1"/>
</dbReference>
<dbReference type="Gene3D" id="3.30.70.1230">
    <property type="entry name" value="Nucleotide cyclase"/>
    <property type="match status" value="1"/>
</dbReference>
<evidence type="ECO:0000256" key="5">
    <source>
        <dbReference type="ARBA" id="ARBA00022989"/>
    </source>
</evidence>
<evidence type="ECO:0000256" key="4">
    <source>
        <dbReference type="ARBA" id="ARBA00022692"/>
    </source>
</evidence>
<keyword evidence="11" id="KW-1185">Reference proteome</keyword>
<dbReference type="CDD" id="cd06225">
    <property type="entry name" value="HAMP"/>
    <property type="match status" value="1"/>
</dbReference>
<feature type="transmembrane region" description="Helical" evidence="7">
    <location>
        <begin position="203"/>
        <end position="231"/>
    </location>
</feature>
<dbReference type="PROSITE" id="PS50885">
    <property type="entry name" value="HAMP"/>
    <property type="match status" value="1"/>
</dbReference>
<evidence type="ECO:0000313" key="11">
    <source>
        <dbReference type="Proteomes" id="UP001058860"/>
    </source>
</evidence>
<reference evidence="11" key="1">
    <citation type="submission" date="2021-11" db="EMBL/GenBank/DDBJ databases">
        <title>Cultivation dependent microbiological survey of springs from the worlds oldest radium mine currently devoted to the extraction of radon-saturated water.</title>
        <authorList>
            <person name="Kapinusova G."/>
            <person name="Smrhova T."/>
            <person name="Strejcek M."/>
            <person name="Suman J."/>
            <person name="Jani K."/>
            <person name="Pajer P."/>
            <person name="Uhlik O."/>
        </authorList>
    </citation>
    <scope>NUCLEOTIDE SEQUENCE [LARGE SCALE GENOMIC DNA]</scope>
    <source>
        <strain evidence="11">J379</strain>
    </source>
</reference>
<evidence type="ECO:0000256" key="6">
    <source>
        <dbReference type="ARBA" id="ARBA00023136"/>
    </source>
</evidence>
<evidence type="ECO:0000256" key="7">
    <source>
        <dbReference type="SAM" id="Phobius"/>
    </source>
</evidence>
<dbReference type="SUPFAM" id="SSF158472">
    <property type="entry name" value="HAMP domain-like"/>
    <property type="match status" value="1"/>
</dbReference>
<dbReference type="PROSITE" id="PS50125">
    <property type="entry name" value="GUANYLATE_CYCLASE_2"/>
    <property type="match status" value="1"/>
</dbReference>
<keyword evidence="4 7" id="KW-0812">Transmembrane</keyword>
<keyword evidence="5 7" id="KW-1133">Transmembrane helix</keyword>
<dbReference type="InterPro" id="IPR050697">
    <property type="entry name" value="Adenylyl/Guanylyl_Cyclase_3/4"/>
</dbReference>
<feature type="transmembrane region" description="Helical" evidence="7">
    <location>
        <begin position="151"/>
        <end position="174"/>
    </location>
</feature>
<dbReference type="RefSeq" id="WP_353862657.1">
    <property type="nucleotide sequence ID" value="NZ_CP088295.1"/>
</dbReference>
<dbReference type="InterPro" id="IPR029787">
    <property type="entry name" value="Nucleotide_cyclase"/>
</dbReference>
<feature type="domain" description="Guanylate cyclase" evidence="8">
    <location>
        <begin position="345"/>
        <end position="469"/>
    </location>
</feature>
<comment type="subcellular location">
    <subcellularLocation>
        <location evidence="1">Cell membrane</location>
        <topology evidence="1">Multi-pass membrane protein</topology>
    </subcellularLocation>
</comment>
<name>A0ABY5PBS3_9ACTN</name>
<protein>
    <submittedName>
        <fullName evidence="10">Adenylate/guanylate cyclase domain-containing protein</fullName>
    </submittedName>
</protein>
<feature type="transmembrane region" description="Helical" evidence="7">
    <location>
        <begin position="237"/>
        <end position="259"/>
    </location>
</feature>
<accession>A0ABY5PBS3</accession>
<dbReference type="InterPro" id="IPR001054">
    <property type="entry name" value="A/G_cyclase"/>
</dbReference>
<gene>
    <name evidence="10" type="ORF">LRS13_15530</name>
</gene>
<dbReference type="Pfam" id="PF00672">
    <property type="entry name" value="HAMP"/>
    <property type="match status" value="1"/>
</dbReference>
<dbReference type="PANTHER" id="PTHR43081:SF17">
    <property type="entry name" value="BLL5647 PROTEIN"/>
    <property type="match status" value="1"/>
</dbReference>
<feature type="transmembrane region" description="Helical" evidence="7">
    <location>
        <begin position="71"/>
        <end position="94"/>
    </location>
</feature>
<feature type="transmembrane region" description="Helical" evidence="7">
    <location>
        <begin position="126"/>
        <end position="145"/>
    </location>
</feature>
<evidence type="ECO:0000256" key="2">
    <source>
        <dbReference type="ARBA" id="ARBA00005381"/>
    </source>
</evidence>
<evidence type="ECO:0000259" key="9">
    <source>
        <dbReference type="PROSITE" id="PS50885"/>
    </source>
</evidence>
<proteinExistence type="inferred from homology"/>
<feature type="transmembrane region" description="Helical" evidence="7">
    <location>
        <begin position="30"/>
        <end position="59"/>
    </location>
</feature>
<dbReference type="SMART" id="SM00304">
    <property type="entry name" value="HAMP"/>
    <property type="match status" value="1"/>
</dbReference>
<comment type="similarity">
    <text evidence="2">Belongs to the adenylyl cyclase class-3 family.</text>
</comment>
<evidence type="ECO:0000256" key="1">
    <source>
        <dbReference type="ARBA" id="ARBA00004651"/>
    </source>
</evidence>
<evidence type="ECO:0000256" key="3">
    <source>
        <dbReference type="ARBA" id="ARBA00022475"/>
    </source>
</evidence>
<dbReference type="Proteomes" id="UP001058860">
    <property type="component" value="Chromosome"/>
</dbReference>